<evidence type="ECO:0000259" key="4">
    <source>
        <dbReference type="PROSITE" id="PS51186"/>
    </source>
</evidence>
<dbReference type="CDD" id="cd04301">
    <property type="entry name" value="NAT_SF"/>
    <property type="match status" value="1"/>
</dbReference>
<proteinExistence type="predicted"/>
<dbReference type="InterPro" id="IPR016181">
    <property type="entry name" value="Acyl_CoA_acyltransferase"/>
</dbReference>
<dbReference type="Proteomes" id="UP000503640">
    <property type="component" value="Unassembled WGS sequence"/>
</dbReference>
<keyword evidence="6" id="KW-1185">Reference proteome</keyword>
<evidence type="ECO:0000256" key="2">
    <source>
        <dbReference type="ARBA" id="ARBA00023315"/>
    </source>
</evidence>
<comment type="caution">
    <text evidence="5">The sequence shown here is derived from an EMBL/GenBank/DDBJ whole genome shotgun (WGS) entry which is preliminary data.</text>
</comment>
<dbReference type="InterPro" id="IPR050832">
    <property type="entry name" value="Bact_Acetyltransf"/>
</dbReference>
<evidence type="ECO:0000313" key="6">
    <source>
        <dbReference type="Proteomes" id="UP000503640"/>
    </source>
</evidence>
<dbReference type="Pfam" id="PF00583">
    <property type="entry name" value="Acetyltransf_1"/>
    <property type="match status" value="1"/>
</dbReference>
<protein>
    <recommendedName>
        <fullName evidence="4">N-acetyltransferase domain-containing protein</fullName>
    </recommendedName>
</protein>
<dbReference type="PANTHER" id="PTHR43877">
    <property type="entry name" value="AMINOALKYLPHOSPHONATE N-ACETYLTRANSFERASE-RELATED-RELATED"/>
    <property type="match status" value="1"/>
</dbReference>
<keyword evidence="2" id="KW-0012">Acyltransferase</keyword>
<dbReference type="Gene3D" id="3.40.630.30">
    <property type="match status" value="1"/>
</dbReference>
<dbReference type="SUPFAM" id="SSF55729">
    <property type="entry name" value="Acyl-CoA N-acyltransferases (Nat)"/>
    <property type="match status" value="1"/>
</dbReference>
<dbReference type="RefSeq" id="WP_176066492.1">
    <property type="nucleotide sequence ID" value="NZ_BJTG01000007.1"/>
</dbReference>
<organism evidence="5 6">
    <name type="scientific">Anaeromyxobacter diazotrophicus</name>
    <dbReference type="NCBI Taxonomy" id="2590199"/>
    <lineage>
        <taxon>Bacteria</taxon>
        <taxon>Pseudomonadati</taxon>
        <taxon>Myxococcota</taxon>
        <taxon>Myxococcia</taxon>
        <taxon>Myxococcales</taxon>
        <taxon>Cystobacterineae</taxon>
        <taxon>Anaeromyxobacteraceae</taxon>
        <taxon>Anaeromyxobacter</taxon>
    </lineage>
</organism>
<feature type="region of interest" description="Disordered" evidence="3">
    <location>
        <begin position="157"/>
        <end position="178"/>
    </location>
</feature>
<evidence type="ECO:0000313" key="5">
    <source>
        <dbReference type="EMBL" id="GEJ58177.1"/>
    </source>
</evidence>
<evidence type="ECO:0000256" key="3">
    <source>
        <dbReference type="SAM" id="MobiDB-lite"/>
    </source>
</evidence>
<gene>
    <name evidence="5" type="ORF">AMYX_29180</name>
</gene>
<feature type="domain" description="N-acetyltransferase" evidence="4">
    <location>
        <begin position="6"/>
        <end position="174"/>
    </location>
</feature>
<dbReference type="AlphaFoldDB" id="A0A7I9VQC6"/>
<evidence type="ECO:0000256" key="1">
    <source>
        <dbReference type="ARBA" id="ARBA00022679"/>
    </source>
</evidence>
<dbReference type="PROSITE" id="PS51186">
    <property type="entry name" value="GNAT"/>
    <property type="match status" value="1"/>
</dbReference>
<dbReference type="GO" id="GO:0016747">
    <property type="term" value="F:acyltransferase activity, transferring groups other than amino-acyl groups"/>
    <property type="evidence" value="ECO:0007669"/>
    <property type="project" value="InterPro"/>
</dbReference>
<reference evidence="6" key="1">
    <citation type="journal article" date="2020" name="Appl. Environ. Microbiol.">
        <title>Diazotrophic Anaeromyxobacter Isolates from Soils.</title>
        <authorList>
            <person name="Masuda Y."/>
            <person name="Yamanaka H."/>
            <person name="Xu Z.X."/>
            <person name="Shiratori Y."/>
            <person name="Aono T."/>
            <person name="Amachi S."/>
            <person name="Senoo K."/>
            <person name="Itoh H."/>
        </authorList>
    </citation>
    <scope>NUCLEOTIDE SEQUENCE [LARGE SCALE GENOMIC DNA]</scope>
    <source>
        <strain evidence="6">R267</strain>
    </source>
</reference>
<dbReference type="EMBL" id="BJTG01000007">
    <property type="protein sequence ID" value="GEJ58177.1"/>
    <property type="molecule type" value="Genomic_DNA"/>
</dbReference>
<dbReference type="InterPro" id="IPR000182">
    <property type="entry name" value="GNAT_dom"/>
</dbReference>
<name>A0A7I9VQC6_9BACT</name>
<keyword evidence="1" id="KW-0808">Transferase</keyword>
<accession>A0A7I9VQC6</accession>
<sequence>MPKRELVIRPARRSDLPALGRLGAALAAVHHAFDPQRFFVVEDMHEGYAWWLGKELASPRAVVLVAARGRQVLGYAYGRLEGRDWNALREACGHAIDLVVEPGARGRGIGRKLASALFDALAALGAERVVLEAAARNRGAQALFRSLGFRPTMLEMTREAPSKASAAPKRKRSTRQEK</sequence>
<feature type="compositionally biased region" description="Basic residues" evidence="3">
    <location>
        <begin position="168"/>
        <end position="178"/>
    </location>
</feature>